<evidence type="ECO:0000256" key="3">
    <source>
        <dbReference type="ARBA" id="ARBA00004299"/>
    </source>
</evidence>
<dbReference type="CDD" id="cd06257">
    <property type="entry name" value="DnaJ"/>
    <property type="match status" value="1"/>
</dbReference>
<dbReference type="Pfam" id="PF00226">
    <property type="entry name" value="DnaJ"/>
    <property type="match status" value="1"/>
</dbReference>
<dbReference type="PROSITE" id="PS51635">
    <property type="entry name" value="PNPLA"/>
    <property type="match status" value="1"/>
</dbReference>
<dbReference type="Pfam" id="PF02889">
    <property type="entry name" value="Sec63"/>
    <property type="match status" value="1"/>
</dbReference>
<feature type="compositionally biased region" description="Polar residues" evidence="27">
    <location>
        <begin position="279"/>
        <end position="290"/>
    </location>
</feature>
<dbReference type="EMBL" id="CVQH01002224">
    <property type="protein sequence ID" value="CRK09635.1"/>
    <property type="molecule type" value="Genomic_DNA"/>
</dbReference>
<evidence type="ECO:0000256" key="1">
    <source>
        <dbReference type="ARBA" id="ARBA00002682"/>
    </source>
</evidence>
<keyword evidence="12" id="KW-0378">Hydrolase</keyword>
<evidence type="ECO:0000256" key="18">
    <source>
        <dbReference type="ARBA" id="ARBA00023098"/>
    </source>
</evidence>
<evidence type="ECO:0000256" key="27">
    <source>
        <dbReference type="SAM" id="MobiDB-lite"/>
    </source>
</evidence>
<dbReference type="Pfam" id="PF00025">
    <property type="entry name" value="Arf"/>
    <property type="match status" value="1"/>
</dbReference>
<dbReference type="CDD" id="cd07232">
    <property type="entry name" value="Pat_PLPL"/>
    <property type="match status" value="1"/>
</dbReference>
<evidence type="ECO:0000256" key="15">
    <source>
        <dbReference type="ARBA" id="ARBA00022927"/>
    </source>
</evidence>
<dbReference type="FunFam" id="1.10.287.110:FF:000039">
    <property type="entry name" value="Protein translocation complex component (Npl1)"/>
    <property type="match status" value="1"/>
</dbReference>
<dbReference type="GO" id="GO:0016192">
    <property type="term" value="P:vesicle-mediated transport"/>
    <property type="evidence" value="ECO:0007669"/>
    <property type="project" value="UniProtKB-KW"/>
</dbReference>
<evidence type="ECO:0000256" key="4">
    <source>
        <dbReference type="ARBA" id="ARBA00004397"/>
    </source>
</evidence>
<evidence type="ECO:0000256" key="23">
    <source>
        <dbReference type="ARBA" id="ARBA00048548"/>
    </source>
</evidence>
<dbReference type="SMART" id="SM00973">
    <property type="entry name" value="Sec63"/>
    <property type="match status" value="1"/>
</dbReference>
<evidence type="ECO:0000256" key="13">
    <source>
        <dbReference type="ARBA" id="ARBA00022824"/>
    </source>
</evidence>
<dbReference type="GO" id="GO:0006620">
    <property type="term" value="P:post-translational protein targeting to endoplasmic reticulum membrane"/>
    <property type="evidence" value="ECO:0007669"/>
    <property type="project" value="TreeGrafter"/>
</dbReference>
<dbReference type="InterPro" id="IPR004179">
    <property type="entry name" value="Sec63-dom"/>
</dbReference>
<dbReference type="InterPro" id="IPR027417">
    <property type="entry name" value="P-loop_NTPase"/>
</dbReference>
<dbReference type="InterPro" id="IPR021771">
    <property type="entry name" value="Triacylglycerol_lipase_N"/>
</dbReference>
<dbReference type="SMART" id="SM00271">
    <property type="entry name" value="DnaJ"/>
    <property type="match status" value="1"/>
</dbReference>
<feature type="signal peptide" evidence="29">
    <location>
        <begin position="1"/>
        <end position="21"/>
    </location>
</feature>
<dbReference type="InterPro" id="IPR035892">
    <property type="entry name" value="C2_domain_sf"/>
</dbReference>
<feature type="compositionally biased region" description="Polar residues" evidence="27">
    <location>
        <begin position="986"/>
        <end position="997"/>
    </location>
</feature>
<feature type="domain" description="PNPLA" evidence="31">
    <location>
        <begin position="600"/>
        <end position="773"/>
    </location>
</feature>
<dbReference type="GO" id="GO:0012507">
    <property type="term" value="C:ER to Golgi transport vesicle membrane"/>
    <property type="evidence" value="ECO:0007669"/>
    <property type="project" value="UniProtKB-SubCell"/>
</dbReference>
<evidence type="ECO:0000256" key="7">
    <source>
        <dbReference type="ARBA" id="ARBA00019961"/>
    </source>
</evidence>
<keyword evidence="21" id="KW-0143">Chaperone</keyword>
<feature type="compositionally biased region" description="Low complexity" evidence="27">
    <location>
        <begin position="306"/>
        <end position="322"/>
    </location>
</feature>
<feature type="compositionally biased region" description="Acidic residues" evidence="27">
    <location>
        <begin position="504"/>
        <end position="513"/>
    </location>
</feature>
<keyword evidence="14" id="KW-0931">ER-Golgi transport</keyword>
<dbReference type="CDD" id="cd00879">
    <property type="entry name" value="Sar1"/>
    <property type="match status" value="1"/>
</dbReference>
<dbReference type="PRINTS" id="PR00625">
    <property type="entry name" value="JDOMAIN"/>
</dbReference>
<evidence type="ECO:0000259" key="31">
    <source>
        <dbReference type="PROSITE" id="PS51635"/>
    </source>
</evidence>
<evidence type="ECO:0000256" key="22">
    <source>
        <dbReference type="ARBA" id="ARBA00023329"/>
    </source>
</evidence>
<feature type="short sequence motif" description="GXSXG" evidence="26">
    <location>
        <begin position="631"/>
        <end position="635"/>
    </location>
</feature>
<evidence type="ECO:0000256" key="6">
    <source>
        <dbReference type="ARBA" id="ARBA00007507"/>
    </source>
</evidence>
<evidence type="ECO:0000256" key="20">
    <source>
        <dbReference type="ARBA" id="ARBA00023136"/>
    </source>
</evidence>
<dbReference type="SUPFAM" id="SSF46565">
    <property type="entry name" value="Chaperone J-domain"/>
    <property type="match status" value="1"/>
</dbReference>
<dbReference type="InterPro" id="IPR036869">
    <property type="entry name" value="J_dom_sf"/>
</dbReference>
<dbReference type="PANTHER" id="PTHR24075:SF0">
    <property type="entry name" value="TRANSLOCATION PROTEIN SEC63 HOMOLOG"/>
    <property type="match status" value="1"/>
</dbReference>
<dbReference type="InterPro" id="IPR002641">
    <property type="entry name" value="PNPLA_dom"/>
</dbReference>
<dbReference type="SUPFAM" id="SSF52540">
    <property type="entry name" value="P-loop containing nucleoside triphosphate hydrolases"/>
    <property type="match status" value="1"/>
</dbReference>
<dbReference type="Pfam" id="PF01734">
    <property type="entry name" value="Patatin"/>
    <property type="match status" value="1"/>
</dbReference>
<evidence type="ECO:0000256" key="28">
    <source>
        <dbReference type="SAM" id="Phobius"/>
    </source>
</evidence>
<feature type="compositionally biased region" description="Basic and acidic residues" evidence="27">
    <location>
        <begin position="961"/>
        <end position="980"/>
    </location>
</feature>
<comment type="catalytic activity">
    <reaction evidence="23">
        <text>GTP + H2O = GDP + phosphate + H(+)</text>
        <dbReference type="Rhea" id="RHEA:19669"/>
        <dbReference type="ChEBI" id="CHEBI:15377"/>
        <dbReference type="ChEBI" id="CHEBI:15378"/>
        <dbReference type="ChEBI" id="CHEBI:37565"/>
        <dbReference type="ChEBI" id="CHEBI:43474"/>
        <dbReference type="ChEBI" id="CHEBI:58189"/>
    </reaction>
</comment>
<feature type="binding site" evidence="24">
    <location>
        <position position="73"/>
    </location>
    <ligand>
        <name>GTP</name>
        <dbReference type="ChEBI" id="CHEBI:37565"/>
    </ligand>
</feature>
<dbReference type="Gene3D" id="1.10.287.110">
    <property type="entry name" value="DnaJ domain"/>
    <property type="match status" value="1"/>
</dbReference>
<dbReference type="PROSITE" id="PS50076">
    <property type="entry name" value="DNAJ_2"/>
    <property type="match status" value="1"/>
</dbReference>
<keyword evidence="17" id="KW-0333">Golgi apparatus</keyword>
<dbReference type="PANTHER" id="PTHR24075">
    <property type="entry name" value="SEC63 DOMAIN-CONTAINING"/>
    <property type="match status" value="1"/>
</dbReference>
<reference evidence="32 33" key="1">
    <citation type="submission" date="2015-05" db="EMBL/GenBank/DDBJ databases">
        <authorList>
            <person name="Wang D.B."/>
            <person name="Wang M."/>
        </authorList>
    </citation>
    <scope>NUCLEOTIDE SEQUENCE [LARGE SCALE GENOMIC DNA]</scope>
    <source>
        <strain evidence="32">VL1</strain>
    </source>
</reference>
<feature type="region of interest" description="Disordered" evidence="27">
    <location>
        <begin position="501"/>
        <end position="520"/>
    </location>
</feature>
<evidence type="ECO:0000256" key="8">
    <source>
        <dbReference type="ARBA" id="ARBA00021124"/>
    </source>
</evidence>
<dbReference type="GO" id="GO:0003723">
    <property type="term" value="F:RNA binding"/>
    <property type="evidence" value="ECO:0007669"/>
    <property type="project" value="TreeGrafter"/>
</dbReference>
<dbReference type="InterPro" id="IPR018253">
    <property type="entry name" value="DnaJ_domain_CS"/>
</dbReference>
<evidence type="ECO:0000313" key="33">
    <source>
        <dbReference type="Proteomes" id="UP000044602"/>
    </source>
</evidence>
<evidence type="ECO:0000256" key="24">
    <source>
        <dbReference type="PIRSR" id="PIRSR606689-1"/>
    </source>
</evidence>
<dbReference type="InterPro" id="IPR016035">
    <property type="entry name" value="Acyl_Trfase/lysoPLipase"/>
</dbReference>
<dbReference type="Gene3D" id="2.60.40.150">
    <property type="entry name" value="C2 domain"/>
    <property type="match status" value="1"/>
</dbReference>
<evidence type="ECO:0000256" key="2">
    <source>
        <dbReference type="ARBA" id="ARBA00004255"/>
    </source>
</evidence>
<feature type="transmembrane region" description="Helical" evidence="28">
    <location>
        <begin position="1226"/>
        <end position="1244"/>
    </location>
</feature>
<evidence type="ECO:0000256" key="26">
    <source>
        <dbReference type="PROSITE-ProRule" id="PRU01161"/>
    </source>
</evidence>
<keyword evidence="18" id="KW-0443">Lipid metabolism</keyword>
<dbReference type="GO" id="GO:0006614">
    <property type="term" value="P:SRP-dependent cotranslational protein targeting to membrane"/>
    <property type="evidence" value="ECO:0007669"/>
    <property type="project" value="TreeGrafter"/>
</dbReference>
<comment type="caution">
    <text evidence="26">Lacks conserved residue(s) required for the propagation of feature annotation.</text>
</comment>
<keyword evidence="10 28" id="KW-0812">Transmembrane</keyword>
<feature type="region of interest" description="Disordered" evidence="27">
    <location>
        <begin position="279"/>
        <end position="333"/>
    </location>
</feature>
<proteinExistence type="inferred from homology"/>
<feature type="binding site" evidence="25">
    <location>
        <position position="34"/>
    </location>
    <ligand>
        <name>Mg(2+)</name>
        <dbReference type="ChEBI" id="CHEBI:18420"/>
    </ligand>
</feature>
<dbReference type="Proteomes" id="UP000044602">
    <property type="component" value="Unassembled WGS sequence"/>
</dbReference>
<dbReference type="GO" id="GO:0000139">
    <property type="term" value="C:Golgi membrane"/>
    <property type="evidence" value="ECO:0007669"/>
    <property type="project" value="UniProtKB-SubCell"/>
</dbReference>
<keyword evidence="33" id="KW-1185">Reference proteome</keyword>
<organism evidence="32 33">
    <name type="scientific">Verticillium longisporum</name>
    <name type="common">Verticillium dahliae var. longisporum</name>
    <dbReference type="NCBI Taxonomy" id="100787"/>
    <lineage>
        <taxon>Eukaryota</taxon>
        <taxon>Fungi</taxon>
        <taxon>Dikarya</taxon>
        <taxon>Ascomycota</taxon>
        <taxon>Pezizomycotina</taxon>
        <taxon>Sordariomycetes</taxon>
        <taxon>Hypocreomycetidae</taxon>
        <taxon>Glomerellales</taxon>
        <taxon>Plectosphaerellaceae</taxon>
        <taxon>Verticillium</taxon>
    </lineage>
</organism>
<dbReference type="SUPFAM" id="SSF52151">
    <property type="entry name" value="FabD/lysophospholipase-like"/>
    <property type="match status" value="1"/>
</dbReference>
<evidence type="ECO:0000256" key="12">
    <source>
        <dbReference type="ARBA" id="ARBA00022801"/>
    </source>
</evidence>
<keyword evidence="29" id="KW-0732">Signal</keyword>
<evidence type="ECO:0000256" key="19">
    <source>
        <dbReference type="ARBA" id="ARBA00023134"/>
    </source>
</evidence>
<evidence type="ECO:0000256" key="10">
    <source>
        <dbReference type="ARBA" id="ARBA00022692"/>
    </source>
</evidence>
<feature type="transmembrane region" description="Helical" evidence="28">
    <location>
        <begin position="400"/>
        <end position="419"/>
    </location>
</feature>
<keyword evidence="11 24" id="KW-0547">Nucleotide-binding</keyword>
<dbReference type="STRING" id="100787.A0A0G4KLG7"/>
<evidence type="ECO:0000256" key="14">
    <source>
        <dbReference type="ARBA" id="ARBA00022892"/>
    </source>
</evidence>
<accession>A0A0G4KLG7</accession>
<dbReference type="PRINTS" id="PR00328">
    <property type="entry name" value="SAR1GTPBP"/>
</dbReference>
<dbReference type="Gene3D" id="1.10.150.20">
    <property type="entry name" value="5' to 3' exonuclease, C-terminal subdomain"/>
    <property type="match status" value="1"/>
</dbReference>
<evidence type="ECO:0000256" key="16">
    <source>
        <dbReference type="ARBA" id="ARBA00022989"/>
    </source>
</evidence>
<feature type="compositionally biased region" description="Basic residues" evidence="27">
    <location>
        <begin position="950"/>
        <end position="960"/>
    </location>
</feature>
<evidence type="ECO:0000256" key="21">
    <source>
        <dbReference type="ARBA" id="ARBA00023186"/>
    </source>
</evidence>
<dbReference type="InterPro" id="IPR006689">
    <property type="entry name" value="Small_GTPase_ARF/SAR"/>
</dbReference>
<feature type="compositionally biased region" description="Basic residues" evidence="27">
    <location>
        <begin position="1003"/>
        <end position="1012"/>
    </location>
</feature>
<feature type="compositionally biased region" description="Acidic residues" evidence="27">
    <location>
        <begin position="1781"/>
        <end position="1792"/>
    </location>
</feature>
<dbReference type="GO" id="GO:0046872">
    <property type="term" value="F:metal ion binding"/>
    <property type="evidence" value="ECO:0007669"/>
    <property type="project" value="UniProtKB-KW"/>
</dbReference>
<dbReference type="SUPFAM" id="SSF81296">
    <property type="entry name" value="E set domains"/>
    <property type="match status" value="1"/>
</dbReference>
<keyword evidence="16 28" id="KW-1133">Transmembrane helix</keyword>
<feature type="compositionally biased region" description="Acidic residues" evidence="27">
    <location>
        <begin position="1817"/>
        <end position="1845"/>
    </location>
</feature>
<evidence type="ECO:0000313" key="32">
    <source>
        <dbReference type="EMBL" id="CRK09635.1"/>
    </source>
</evidence>
<dbReference type="GO" id="GO:0003924">
    <property type="term" value="F:GTPase activity"/>
    <property type="evidence" value="ECO:0007669"/>
    <property type="project" value="InterPro"/>
</dbReference>
<dbReference type="SUPFAM" id="SSF158702">
    <property type="entry name" value="Sec63 N-terminal domain-like"/>
    <property type="match status" value="1"/>
</dbReference>
<feature type="transmembrane region" description="Helical" evidence="28">
    <location>
        <begin position="1163"/>
        <end position="1184"/>
    </location>
</feature>
<dbReference type="SMART" id="SM00178">
    <property type="entry name" value="SAR"/>
    <property type="match status" value="1"/>
</dbReference>
<dbReference type="GO" id="GO:0005525">
    <property type="term" value="F:GTP binding"/>
    <property type="evidence" value="ECO:0007669"/>
    <property type="project" value="UniProtKB-KW"/>
</dbReference>
<sequence>MWMFNWFWDVLSSLGLLNKHAKLLFLGLDNAGKTTLLHMLKNDRVAILQPTLHPTSEELAIGNVRFTTFDLGGHQQARRLWKDYFPEVNGIVFLVDAKDHERFPEAKAELDALLSMEELQKVPFVVLGNKIDHPDAISEDELRHHLGLYQTTGKGKVPLEGIRPIEVFMVSVVMRQGTPIWRCHSMVVAVRLDDVDRPTGRMVRKGVAVTCLFSPPQRPSIMAEQAEDIYGFTPEAFDPALLPDYDTNFLNDSDIATFISALQAPDPLQSPAEETTFLRSPSIQSPSSFDVTKRNSHLGAPDDADPSAVAASAAAQAGDVTAPQGPNGIYPSGNAGAVSSHQSMFITAQNDWAPVHERVHKHKRRPKRKGGRAQGAAEALLGTRSADETREGYLYALLKWPMLFFVGAWLLGLALTYLYTRLYIWVYEHFVTWRGRRQQLRRSLRATRNYRDWVAAARELDAYLGRQTWKEENDFAYYDSKTVKRVWEQMRKCRHRAEAFERGDSDDDDDESADGEKRKKGGAVDELRGLLEACVKNNFVGVENPRLYSQTYYGTKNLVQNFTDEVERSIKFLLNSKQLTQEEKRVLFKGMHANYGRTALCLSGGAGFAYYHLGVVKSLLDANLLPDVITGTSGGALVAALVATRTNDELKTLLVPAVAGKITACRESFVTWFPRWWKTGARFDSVDWARQCSWWTRGSMTFREAYERTGRILNVSCVPADPHSPTILCNYLTSPDCVIWSASAHRYPHKALNLHFNVNFTVVSQVNPHINLFFFSSRGSVGHPVTHRKGKGWRGGYVMSAVEHYLKLDMTKWLKFIRHAELLPRPLGQDWSQLFLQQFSGTITIWPKSVPGDFYHILSDPDPPRLARMLHEGQQRGFPILKFMGNRLKVERMIEQGRKETRPWARRGSIETIISEDDMRSLMVTGNTDIEDESTDDEGKLTTSGYSNKMSHHRGRRSRPSHHDGRFPPVRHDPRDDKENVAPPVNQASTGKASTGKASMRISTHKPHRRPLKQQYRNPDPDHEFCKVGAQDVVCQAEDTNHLHQCSYLESTTRDSYIGFETEFVIYDENDQAALAPEFQKLSLDEPCEVFRDGTAMHQGVDESTSDANIEVFFDSDTKAPLKALSPGPQPLHSTCDCFATNAHFPTTGKMSSEYSYDEQGQFFPVFILTLTGLVTLPLTYTLLFPAKDIEAKAPRIQSDFKPEHEDLIQARRDAQKRKQRRVKRALFVIVGWALMAAMVYLILHTQRTVLKLWNPYDILGLPDSATEKMIKSKYRKLSRTLHPDKVKPNPAKNETIESLNDAYVEISKAYQALTDEEVRNNYIQYGHPDGKQSFSIGIALPPWIISDGNGKYVVVLYTLLLGVLLPYLVGSWWYGTQRMSKEGVLMESANDLFRAYEDNIDTGGVITALSAGKEYDETFKGDKADSGLASIESRIATGAGLTTKDKHALEDLDNGVRRKALSLLWAYLGRVELNDQTLNSAKYEVAPTADALNRSFSVIAQAFGHTAPIIASFSTTQHLIQAMPPKSSPLLQLPHFTSEIAQAVDGDAKTHVNVQQFMELPDAQRRSLTVGNSLLTDAQYKTAVSVAKQLPHLQVNKAFFKVTGEKFIIPSSLVTLVVKGRIIPPGSENVPEVNELDLEDVDPAEDDLEAYLGRAKAVVKGPEGKPVAVDKKPVLPPLAHAPYFARDHAPKWSVFLSDSKQGKMAVPPFHFTQFDQPIFDSDGKPTFNMQTLKAQFAAPPQAGHYTFVMHLVCDSYVGFDTQMEVTLVVEEASKAAAMAAEDEISEPDEDSLAGQMNALKGGAPPTAKPRRKQVVEESDDESGTDDDQDDDDTSATNTDTEDES</sequence>
<dbReference type="GO" id="GO:0031207">
    <property type="term" value="C:Sec62/Sec63 complex"/>
    <property type="evidence" value="ECO:0007669"/>
    <property type="project" value="TreeGrafter"/>
</dbReference>
<gene>
    <name evidence="32" type="ORF">BN1708_002225</name>
</gene>
<keyword evidence="9" id="KW-0813">Transport</keyword>
<feature type="binding site" evidence="24">
    <location>
        <begin position="27"/>
        <end position="34"/>
    </location>
    <ligand>
        <name>GTP</name>
        <dbReference type="ChEBI" id="CHEBI:37565"/>
    </ligand>
</feature>
<dbReference type="GO" id="GO:0004806">
    <property type="term" value="F:triacylglycerol lipase activity"/>
    <property type="evidence" value="ECO:0007669"/>
    <property type="project" value="InterPro"/>
</dbReference>
<evidence type="ECO:0000259" key="30">
    <source>
        <dbReference type="PROSITE" id="PS50076"/>
    </source>
</evidence>
<dbReference type="Pfam" id="PF11815">
    <property type="entry name" value="DUF3336"/>
    <property type="match status" value="1"/>
</dbReference>
<keyword evidence="25" id="KW-0479">Metal-binding</keyword>
<feature type="binding site" evidence="25">
    <location>
        <position position="51"/>
    </location>
    <ligand>
        <name>Mg(2+)</name>
        <dbReference type="ChEBI" id="CHEBI:18420"/>
    </ligand>
</feature>
<feature type="chain" id="PRO_5002565667" description="Small COPII coat GTPase SAR1" evidence="29">
    <location>
        <begin position="22"/>
        <end position="1845"/>
    </location>
</feature>
<dbReference type="InterPro" id="IPR005225">
    <property type="entry name" value="Small_GTP-bd"/>
</dbReference>
<keyword evidence="19 24" id="KW-0342">GTP-binding</keyword>
<keyword evidence="22" id="KW-0968">Cytoplasmic vesicle</keyword>
<keyword evidence="25" id="KW-0460">Magnesium</keyword>
<comment type="function">
    <text evidence="1">Probable lipid hydrolase.</text>
</comment>
<dbReference type="GO" id="GO:0008320">
    <property type="term" value="F:protein transmembrane transporter activity"/>
    <property type="evidence" value="ECO:0007669"/>
    <property type="project" value="TreeGrafter"/>
</dbReference>
<evidence type="ECO:0000256" key="9">
    <source>
        <dbReference type="ARBA" id="ARBA00022448"/>
    </source>
</evidence>
<evidence type="ECO:0000256" key="17">
    <source>
        <dbReference type="ARBA" id="ARBA00023034"/>
    </source>
</evidence>
<feature type="region of interest" description="Disordered" evidence="27">
    <location>
        <begin position="1780"/>
        <end position="1845"/>
    </location>
</feature>
<keyword evidence="20 28" id="KW-0472">Membrane</keyword>
<evidence type="ECO:0000256" key="25">
    <source>
        <dbReference type="PIRSR" id="PIRSR606689-2"/>
    </source>
</evidence>
<dbReference type="InterPro" id="IPR014756">
    <property type="entry name" value="Ig_E-set"/>
</dbReference>
<dbReference type="SMART" id="SM00177">
    <property type="entry name" value="ARF"/>
    <property type="match status" value="1"/>
</dbReference>
<dbReference type="GO" id="GO:0006641">
    <property type="term" value="P:triglyceride metabolic process"/>
    <property type="evidence" value="ECO:0007669"/>
    <property type="project" value="UniProtKB-ARBA"/>
</dbReference>
<comment type="subcellular location">
    <subcellularLocation>
        <location evidence="3">Cytoplasmic vesicle</location>
        <location evidence="3">COPII-coated vesicle membrane</location>
        <topology evidence="3">Peripheral membrane protein</topology>
        <orientation evidence="3">Cytoplasmic side</orientation>
    </subcellularLocation>
    <subcellularLocation>
        <location evidence="5">Endoplasmic reticulum membrane</location>
        <topology evidence="5">Multi-pass membrane protein</topology>
    </subcellularLocation>
    <subcellularLocation>
        <location evidence="4">Endoplasmic reticulum membrane</location>
        <topology evidence="4">Peripheral membrane protein</topology>
        <orientation evidence="4">Cytoplasmic side</orientation>
    </subcellularLocation>
    <subcellularLocation>
        <location evidence="2">Golgi apparatus membrane</location>
        <topology evidence="2">Peripheral membrane protein</topology>
        <orientation evidence="2">Cytoplasmic side</orientation>
    </subcellularLocation>
</comment>
<feature type="binding site" evidence="24">
    <location>
        <begin position="129"/>
        <end position="132"/>
    </location>
    <ligand>
        <name>GTP</name>
        <dbReference type="ChEBI" id="CHEBI:37565"/>
    </ligand>
</feature>
<keyword evidence="15" id="KW-0653">Protein transport</keyword>
<evidence type="ECO:0000256" key="11">
    <source>
        <dbReference type="ARBA" id="ARBA00022741"/>
    </source>
</evidence>
<dbReference type="NCBIfam" id="TIGR00231">
    <property type="entry name" value="small_GTP"/>
    <property type="match status" value="1"/>
</dbReference>
<keyword evidence="13" id="KW-0256">Endoplasmic reticulum</keyword>
<dbReference type="FunFam" id="3.40.50.300:FF:000161">
    <property type="entry name" value="Small COPII coat GTPase"/>
    <property type="match status" value="1"/>
</dbReference>
<dbReference type="PROSITE" id="PS00636">
    <property type="entry name" value="DNAJ_1"/>
    <property type="match status" value="1"/>
</dbReference>
<dbReference type="PROSITE" id="PS51422">
    <property type="entry name" value="SAR1"/>
    <property type="match status" value="1"/>
</dbReference>
<dbReference type="PROSITE" id="PS51417">
    <property type="entry name" value="ARF"/>
    <property type="match status" value="1"/>
</dbReference>
<dbReference type="InterPro" id="IPR001623">
    <property type="entry name" value="DnaJ_domain"/>
</dbReference>
<name>A0A0G4KLG7_VERLO</name>
<protein>
    <recommendedName>
        <fullName evidence="8">Small COPII coat GTPase SAR1</fullName>
    </recommendedName>
    <alternativeName>
        <fullName evidence="7">Small COPII coat GTPase sar1</fullName>
    </alternativeName>
</protein>
<dbReference type="Gene3D" id="3.40.1090.10">
    <property type="entry name" value="Cytosolic phospholipase A2 catalytic domain"/>
    <property type="match status" value="1"/>
</dbReference>
<feature type="transmembrane region" description="Helical" evidence="28">
    <location>
        <begin position="1353"/>
        <end position="1375"/>
    </location>
</feature>
<comment type="similarity">
    <text evidence="6">Belongs to the small GTPase superfamily. SAR1 family.</text>
</comment>
<feature type="region of interest" description="Disordered" evidence="27">
    <location>
        <begin position="927"/>
        <end position="1020"/>
    </location>
</feature>
<feature type="domain" description="J" evidence="30">
    <location>
        <begin position="1255"/>
        <end position="1327"/>
    </location>
</feature>
<evidence type="ECO:0000256" key="5">
    <source>
        <dbReference type="ARBA" id="ARBA00004477"/>
    </source>
</evidence>
<evidence type="ECO:0000256" key="29">
    <source>
        <dbReference type="SAM" id="SignalP"/>
    </source>
</evidence>
<dbReference type="Gene3D" id="3.40.50.300">
    <property type="entry name" value="P-loop containing nucleotide triphosphate hydrolases"/>
    <property type="match status" value="1"/>
</dbReference>